<keyword evidence="1" id="KW-0812">Transmembrane</keyword>
<protein>
    <submittedName>
        <fullName evidence="2">Uncharacterized protein</fullName>
    </submittedName>
</protein>
<keyword evidence="1" id="KW-0472">Membrane</keyword>
<keyword evidence="1" id="KW-1133">Transmembrane helix</keyword>
<dbReference type="AlphaFoldDB" id="A0A560GMK0"/>
<organism evidence="2 3">
    <name type="scientific">Nitrospirillum amazonense</name>
    <dbReference type="NCBI Taxonomy" id="28077"/>
    <lineage>
        <taxon>Bacteria</taxon>
        <taxon>Pseudomonadati</taxon>
        <taxon>Pseudomonadota</taxon>
        <taxon>Alphaproteobacteria</taxon>
        <taxon>Rhodospirillales</taxon>
        <taxon>Azospirillaceae</taxon>
        <taxon>Nitrospirillum</taxon>
    </lineage>
</organism>
<feature type="transmembrane region" description="Helical" evidence="1">
    <location>
        <begin position="31"/>
        <end position="50"/>
    </location>
</feature>
<proteinExistence type="predicted"/>
<sequence length="275" mass="29950">MEDGRRKPVVWHEAAAAFREVLSDPGRTARFAGMPALVMMALYVILALTYPRPANPALEDAWENEVLPLYLIPTFFNAWFFIRMQVWWARWVLLADDRVAFLSPSLGRRELAYFTWSLAAAVTTLPVLVFLLPLLSLIQSALVALGMEMPTSVMNGLVVMAALPPVLIMAGIYGRLMVGVVPLAVGGVASFRQGWVATRGVSLRLTALSLLTVLPSLITLVFSRLTDPVEIAASYAVSVGLYGVAWGAYAVMVARFYGLTLGRARRSVPAVAPSP</sequence>
<dbReference type="Proteomes" id="UP000315751">
    <property type="component" value="Unassembled WGS sequence"/>
</dbReference>
<keyword evidence="3" id="KW-1185">Reference proteome</keyword>
<evidence type="ECO:0000256" key="1">
    <source>
        <dbReference type="SAM" id="Phobius"/>
    </source>
</evidence>
<name>A0A560GMK0_9PROT</name>
<evidence type="ECO:0000313" key="2">
    <source>
        <dbReference type="EMBL" id="TWB35227.1"/>
    </source>
</evidence>
<feature type="transmembrane region" description="Helical" evidence="1">
    <location>
        <begin position="113"/>
        <end position="146"/>
    </location>
</feature>
<evidence type="ECO:0000313" key="3">
    <source>
        <dbReference type="Proteomes" id="UP000315751"/>
    </source>
</evidence>
<comment type="caution">
    <text evidence="2">The sequence shown here is derived from an EMBL/GenBank/DDBJ whole genome shotgun (WGS) entry which is preliminary data.</text>
</comment>
<feature type="transmembrane region" description="Helical" evidence="1">
    <location>
        <begin position="201"/>
        <end position="223"/>
    </location>
</feature>
<feature type="transmembrane region" description="Helical" evidence="1">
    <location>
        <begin position="235"/>
        <end position="257"/>
    </location>
</feature>
<feature type="transmembrane region" description="Helical" evidence="1">
    <location>
        <begin position="166"/>
        <end position="189"/>
    </location>
</feature>
<reference evidence="2 3" key="1">
    <citation type="submission" date="2019-06" db="EMBL/GenBank/DDBJ databases">
        <title>Genomic Encyclopedia of Type Strains, Phase IV (KMG-V): Genome sequencing to study the core and pangenomes of soil and plant-associated prokaryotes.</title>
        <authorList>
            <person name="Whitman W."/>
        </authorList>
    </citation>
    <scope>NUCLEOTIDE SEQUENCE [LARGE SCALE GENOMIC DNA]</scope>
    <source>
        <strain evidence="2 3">BR 11622</strain>
    </source>
</reference>
<accession>A0A560GMK0</accession>
<dbReference type="EMBL" id="VITR01000020">
    <property type="protein sequence ID" value="TWB35227.1"/>
    <property type="molecule type" value="Genomic_DNA"/>
</dbReference>
<gene>
    <name evidence="2" type="ORF">FBZ90_12026</name>
</gene>
<feature type="transmembrane region" description="Helical" evidence="1">
    <location>
        <begin position="70"/>
        <end position="93"/>
    </location>
</feature>